<name>A0ABD0KKS2_9CAEN</name>
<dbReference type="Proteomes" id="UP001519460">
    <property type="component" value="Unassembled WGS sequence"/>
</dbReference>
<feature type="compositionally biased region" description="Basic and acidic residues" evidence="1">
    <location>
        <begin position="43"/>
        <end position="59"/>
    </location>
</feature>
<evidence type="ECO:0000313" key="3">
    <source>
        <dbReference type="Proteomes" id="UP001519460"/>
    </source>
</evidence>
<sequence>MYRHKLKNPRLTRPFDETVQSLSYPVRIVSLSALTEIRKSRRGSLETERQNYKASRKETPLYTTNDRVPACVKQRFLSVMSANGKKWILSVPETVALNALSLVRR</sequence>
<proteinExistence type="predicted"/>
<dbReference type="EMBL" id="JACVVK020000158">
    <property type="protein sequence ID" value="KAK7487826.1"/>
    <property type="molecule type" value="Genomic_DNA"/>
</dbReference>
<comment type="caution">
    <text evidence="2">The sequence shown here is derived from an EMBL/GenBank/DDBJ whole genome shotgun (WGS) entry which is preliminary data.</text>
</comment>
<reference evidence="2 3" key="1">
    <citation type="journal article" date="2023" name="Sci. Data">
        <title>Genome assembly of the Korean intertidal mud-creeper Batillaria attramentaria.</title>
        <authorList>
            <person name="Patra A.K."/>
            <person name="Ho P.T."/>
            <person name="Jun S."/>
            <person name="Lee S.J."/>
            <person name="Kim Y."/>
            <person name="Won Y.J."/>
        </authorList>
    </citation>
    <scope>NUCLEOTIDE SEQUENCE [LARGE SCALE GENOMIC DNA]</scope>
    <source>
        <strain evidence="2">Wonlab-2016</strain>
    </source>
</reference>
<protein>
    <submittedName>
        <fullName evidence="2">Uncharacterized protein</fullName>
    </submittedName>
</protein>
<dbReference type="AlphaFoldDB" id="A0ABD0KKS2"/>
<evidence type="ECO:0000313" key="2">
    <source>
        <dbReference type="EMBL" id="KAK7487826.1"/>
    </source>
</evidence>
<organism evidence="2 3">
    <name type="scientific">Batillaria attramentaria</name>
    <dbReference type="NCBI Taxonomy" id="370345"/>
    <lineage>
        <taxon>Eukaryota</taxon>
        <taxon>Metazoa</taxon>
        <taxon>Spiralia</taxon>
        <taxon>Lophotrochozoa</taxon>
        <taxon>Mollusca</taxon>
        <taxon>Gastropoda</taxon>
        <taxon>Caenogastropoda</taxon>
        <taxon>Sorbeoconcha</taxon>
        <taxon>Cerithioidea</taxon>
        <taxon>Batillariidae</taxon>
        <taxon>Batillaria</taxon>
    </lineage>
</organism>
<feature type="region of interest" description="Disordered" evidence="1">
    <location>
        <begin position="40"/>
        <end position="60"/>
    </location>
</feature>
<evidence type="ECO:0000256" key="1">
    <source>
        <dbReference type="SAM" id="MobiDB-lite"/>
    </source>
</evidence>
<accession>A0ABD0KKS2</accession>
<keyword evidence="3" id="KW-1185">Reference proteome</keyword>
<gene>
    <name evidence="2" type="ORF">BaRGS_00020873</name>
</gene>